<dbReference type="RefSeq" id="WP_237466077.1">
    <property type="nucleotide sequence ID" value="NZ_CAKLDI010000001.1"/>
</dbReference>
<sequence length="175" mass="19481">MNQHKDTDALTQVRCHDLPAKVYIPLDTIKSPATRLATTIHYMGLAIALIGFGFVLFGPETIYYNRLQGMSFIQYWQAYPGPIASVGMLIAVIGGKMASSLCESAQKQAIEMIEAAIQIEDSELPQGHKVNMDELKTNHFWISFVEDSEANEEANKTAEKLENPKQEKQEPPLIG</sequence>
<dbReference type="EMBL" id="CAKLDI010000001">
    <property type="protein sequence ID" value="CAH0533647.1"/>
    <property type="molecule type" value="Genomic_DNA"/>
</dbReference>
<feature type="region of interest" description="Disordered" evidence="1">
    <location>
        <begin position="151"/>
        <end position="175"/>
    </location>
</feature>
<evidence type="ECO:0000313" key="4">
    <source>
        <dbReference type="Proteomes" id="UP000838672"/>
    </source>
</evidence>
<evidence type="ECO:0000313" key="3">
    <source>
        <dbReference type="EMBL" id="CAH0533647.1"/>
    </source>
</evidence>
<evidence type="ECO:0008006" key="5">
    <source>
        <dbReference type="Google" id="ProtNLM"/>
    </source>
</evidence>
<organism evidence="3 4">
    <name type="scientific">Vibrio stylophorae</name>
    <dbReference type="NCBI Taxonomy" id="659351"/>
    <lineage>
        <taxon>Bacteria</taxon>
        <taxon>Pseudomonadati</taxon>
        <taxon>Pseudomonadota</taxon>
        <taxon>Gammaproteobacteria</taxon>
        <taxon>Vibrionales</taxon>
        <taxon>Vibrionaceae</taxon>
        <taxon>Vibrio</taxon>
    </lineage>
</organism>
<name>A0ABM8ZTK0_9VIBR</name>
<accession>A0ABM8ZTK0</accession>
<proteinExistence type="predicted"/>
<evidence type="ECO:0000256" key="2">
    <source>
        <dbReference type="SAM" id="Phobius"/>
    </source>
</evidence>
<comment type="caution">
    <text evidence="3">The sequence shown here is derived from an EMBL/GenBank/DDBJ whole genome shotgun (WGS) entry which is preliminary data.</text>
</comment>
<dbReference type="Proteomes" id="UP000838672">
    <property type="component" value="Unassembled WGS sequence"/>
</dbReference>
<keyword evidence="2" id="KW-0812">Transmembrane</keyword>
<keyword evidence="4" id="KW-1185">Reference proteome</keyword>
<feature type="transmembrane region" description="Helical" evidence="2">
    <location>
        <begin position="78"/>
        <end position="98"/>
    </location>
</feature>
<feature type="transmembrane region" description="Helical" evidence="2">
    <location>
        <begin position="40"/>
        <end position="58"/>
    </location>
</feature>
<protein>
    <recommendedName>
        <fullName evidence="5">DUF3341 domain-containing protein</fullName>
    </recommendedName>
</protein>
<evidence type="ECO:0000256" key="1">
    <source>
        <dbReference type="SAM" id="MobiDB-lite"/>
    </source>
</evidence>
<keyword evidence="2" id="KW-0472">Membrane</keyword>
<keyword evidence="2" id="KW-1133">Transmembrane helix</keyword>
<reference evidence="3" key="1">
    <citation type="submission" date="2021-11" db="EMBL/GenBank/DDBJ databases">
        <authorList>
            <person name="Rodrigo-Torres L."/>
            <person name="Arahal R. D."/>
            <person name="Lucena T."/>
        </authorList>
    </citation>
    <scope>NUCLEOTIDE SEQUENCE</scope>
    <source>
        <strain evidence="3">CECT 7929</strain>
    </source>
</reference>
<feature type="compositionally biased region" description="Basic and acidic residues" evidence="1">
    <location>
        <begin position="153"/>
        <end position="175"/>
    </location>
</feature>
<gene>
    <name evidence="3" type="ORF">VST7929_01518</name>
</gene>